<reference evidence="1 2" key="1">
    <citation type="journal article" date="2015" name="Nature">
        <title>rRNA introns, odd ribosomes, and small enigmatic genomes across a large radiation of phyla.</title>
        <authorList>
            <person name="Brown C.T."/>
            <person name="Hug L.A."/>
            <person name="Thomas B.C."/>
            <person name="Sharon I."/>
            <person name="Castelle C.J."/>
            <person name="Singh A."/>
            <person name="Wilkins M.J."/>
            <person name="Williams K.H."/>
            <person name="Banfield J.F."/>
        </authorList>
    </citation>
    <scope>NUCLEOTIDE SEQUENCE [LARGE SCALE GENOMIC DNA]</scope>
</reference>
<comment type="caution">
    <text evidence="1">The sequence shown here is derived from an EMBL/GenBank/DDBJ whole genome shotgun (WGS) entry which is preliminary data.</text>
</comment>
<gene>
    <name evidence="1" type="ORF">UU77_C0066G0002</name>
</gene>
<evidence type="ECO:0000313" key="1">
    <source>
        <dbReference type="EMBL" id="KKS18845.1"/>
    </source>
</evidence>
<accession>A0A0G0X1G2</accession>
<organism evidence="1 2">
    <name type="scientific">candidate division WWE3 bacterium GW2011_GWC1_41_7</name>
    <dbReference type="NCBI Taxonomy" id="1619119"/>
    <lineage>
        <taxon>Bacteria</taxon>
        <taxon>Katanobacteria</taxon>
    </lineage>
</organism>
<protein>
    <submittedName>
        <fullName evidence="1">Uncharacterized protein</fullName>
    </submittedName>
</protein>
<name>A0A0G0X1G2_UNCKA</name>
<dbReference type="EMBL" id="LCBX01000066">
    <property type="protein sequence ID" value="KKS18845.1"/>
    <property type="molecule type" value="Genomic_DNA"/>
</dbReference>
<dbReference type="Proteomes" id="UP000034507">
    <property type="component" value="Unassembled WGS sequence"/>
</dbReference>
<proteinExistence type="predicted"/>
<evidence type="ECO:0000313" key="2">
    <source>
        <dbReference type="Proteomes" id="UP000034507"/>
    </source>
</evidence>
<dbReference type="AlphaFoldDB" id="A0A0G0X1G2"/>
<sequence>MKTHVLFGQISSILSPSNISRNPALTTIGDLILQGYKVTGEQIRSSTDKDVIAALRAIYKKSERDGLSHRARRIYKRIRNNKDLRAL</sequence>